<evidence type="ECO:0000313" key="4">
    <source>
        <dbReference type="EMBL" id="CAG8571723.1"/>
    </source>
</evidence>
<evidence type="ECO:0000256" key="3">
    <source>
        <dbReference type="RuleBase" id="RU003707"/>
    </source>
</evidence>
<dbReference type="Gene3D" id="1.10.12.10">
    <property type="entry name" value="Lyase 2-enoyl-coa Hydratase, Chain A, domain 2"/>
    <property type="match status" value="1"/>
</dbReference>
<dbReference type="AlphaFoldDB" id="A0A9N9BND8"/>
<dbReference type="OrthoDB" id="410701at2759"/>
<evidence type="ECO:0000256" key="1">
    <source>
        <dbReference type="ARBA" id="ARBA00005254"/>
    </source>
</evidence>
<comment type="caution">
    <text evidence="4">The sequence shown here is derived from an EMBL/GenBank/DDBJ whole genome shotgun (WGS) entry which is preliminary data.</text>
</comment>
<reference evidence="4" key="1">
    <citation type="submission" date="2021-06" db="EMBL/GenBank/DDBJ databases">
        <authorList>
            <person name="Kallberg Y."/>
            <person name="Tangrot J."/>
            <person name="Rosling A."/>
        </authorList>
    </citation>
    <scope>NUCLEOTIDE SEQUENCE</scope>
    <source>
        <strain evidence="4">FL130A</strain>
    </source>
</reference>
<dbReference type="GO" id="GO:0016836">
    <property type="term" value="F:hydro-lyase activity"/>
    <property type="evidence" value="ECO:0007669"/>
    <property type="project" value="UniProtKB-ARBA"/>
</dbReference>
<dbReference type="Pfam" id="PF00378">
    <property type="entry name" value="ECH_1"/>
    <property type="match status" value="1"/>
</dbReference>
<gene>
    <name evidence="4" type="ORF">ALEPTO_LOCUS6844</name>
</gene>
<dbReference type="GO" id="GO:0006635">
    <property type="term" value="P:fatty acid beta-oxidation"/>
    <property type="evidence" value="ECO:0007669"/>
    <property type="project" value="TreeGrafter"/>
</dbReference>
<evidence type="ECO:0000313" key="5">
    <source>
        <dbReference type="Proteomes" id="UP000789508"/>
    </source>
</evidence>
<dbReference type="CDD" id="cd06558">
    <property type="entry name" value="crotonase-like"/>
    <property type="match status" value="1"/>
</dbReference>
<dbReference type="PROSITE" id="PS00166">
    <property type="entry name" value="ENOYL_COA_HYDRATASE"/>
    <property type="match status" value="1"/>
</dbReference>
<name>A0A9N9BND8_9GLOM</name>
<proteinExistence type="inferred from homology"/>
<comment type="similarity">
    <text evidence="1 3">Belongs to the enoyl-CoA hydratase/isomerase family.</text>
</comment>
<dbReference type="InterPro" id="IPR018376">
    <property type="entry name" value="Enoyl-CoA_hyd/isom_CS"/>
</dbReference>
<accession>A0A9N9BND8</accession>
<dbReference type="PANTHER" id="PTHR11941:SF171">
    <property type="entry name" value="SD19268P"/>
    <property type="match status" value="1"/>
</dbReference>
<dbReference type="FunFam" id="1.10.12.10:FF:000001">
    <property type="entry name" value="Probable enoyl-CoA hydratase, mitochondrial"/>
    <property type="match status" value="1"/>
</dbReference>
<evidence type="ECO:0000256" key="2">
    <source>
        <dbReference type="ARBA" id="ARBA00023239"/>
    </source>
</evidence>
<protein>
    <submittedName>
        <fullName evidence="4">13204_t:CDS:1</fullName>
    </submittedName>
</protein>
<dbReference type="InterPro" id="IPR001753">
    <property type="entry name" value="Enoyl-CoA_hydra/iso"/>
</dbReference>
<dbReference type="GO" id="GO:0005739">
    <property type="term" value="C:mitochondrion"/>
    <property type="evidence" value="ECO:0007669"/>
    <property type="project" value="TreeGrafter"/>
</dbReference>
<keyword evidence="5" id="KW-1185">Reference proteome</keyword>
<sequence length="295" mass="32357">MITRTLLNISGQSYRCHVSKLSVRALQTTAAKAQKECFVEELEEENTGIAVINFNRPQTRNAISRNFLDEFREAIEGLRYHTKTRVVLIRSLVDKVFCSGADLKERATMSSEEISKFLNNLRHAYRGLETLPMPTIAVIDGAALGGGLELALCCDMRVAGEHAKIGLPETKLAIIPGAGGTQRLMRVIGLGKAKELIFTGRNLNGQQALDLGIVNYAVKGGSSFPKALELAREILPTGPIAIRLAKLAIDRGSQVDLESGLDFEKTCYDQVVPTEDRIEALKAFSEKRSPVFKGR</sequence>
<dbReference type="InterPro" id="IPR014748">
    <property type="entry name" value="Enoyl-CoA_hydra_C"/>
</dbReference>
<dbReference type="Gene3D" id="3.90.226.10">
    <property type="entry name" value="2-enoyl-CoA Hydratase, Chain A, domain 1"/>
    <property type="match status" value="1"/>
</dbReference>
<dbReference type="FunFam" id="3.90.226.10:FF:000009">
    <property type="entry name" value="Carnitinyl-CoA dehydratase"/>
    <property type="match status" value="1"/>
</dbReference>
<keyword evidence="2" id="KW-0456">Lyase</keyword>
<dbReference type="EMBL" id="CAJVPS010002571">
    <property type="protein sequence ID" value="CAG8571723.1"/>
    <property type="molecule type" value="Genomic_DNA"/>
</dbReference>
<dbReference type="SUPFAM" id="SSF52096">
    <property type="entry name" value="ClpP/crotonase"/>
    <property type="match status" value="1"/>
</dbReference>
<dbReference type="Proteomes" id="UP000789508">
    <property type="component" value="Unassembled WGS sequence"/>
</dbReference>
<organism evidence="4 5">
    <name type="scientific">Ambispora leptoticha</name>
    <dbReference type="NCBI Taxonomy" id="144679"/>
    <lineage>
        <taxon>Eukaryota</taxon>
        <taxon>Fungi</taxon>
        <taxon>Fungi incertae sedis</taxon>
        <taxon>Mucoromycota</taxon>
        <taxon>Glomeromycotina</taxon>
        <taxon>Glomeromycetes</taxon>
        <taxon>Archaeosporales</taxon>
        <taxon>Ambisporaceae</taxon>
        <taxon>Ambispora</taxon>
    </lineage>
</organism>
<dbReference type="PANTHER" id="PTHR11941">
    <property type="entry name" value="ENOYL-COA HYDRATASE-RELATED"/>
    <property type="match status" value="1"/>
</dbReference>
<dbReference type="InterPro" id="IPR029045">
    <property type="entry name" value="ClpP/crotonase-like_dom_sf"/>
</dbReference>